<name>A0AAE3GFG8_9PSEU</name>
<proteinExistence type="predicted"/>
<dbReference type="AlphaFoldDB" id="A0AAE3GFG8"/>
<dbReference type="Proteomes" id="UP001206128">
    <property type="component" value="Unassembled WGS sequence"/>
</dbReference>
<comment type="caution">
    <text evidence="1">The sequence shown here is derived from an EMBL/GenBank/DDBJ whole genome shotgun (WGS) entry which is preliminary data.</text>
</comment>
<keyword evidence="2" id="KW-1185">Reference proteome</keyword>
<accession>A0AAE3GFG8</accession>
<gene>
    <name evidence="1" type="ORF">LX83_003275</name>
</gene>
<evidence type="ECO:0000313" key="1">
    <source>
        <dbReference type="EMBL" id="MCP2166407.1"/>
    </source>
</evidence>
<protein>
    <submittedName>
        <fullName evidence="1">Uncharacterized protein</fullName>
    </submittedName>
</protein>
<organism evidence="1 2">
    <name type="scientific">Goodfellowiella coeruleoviolacea</name>
    <dbReference type="NCBI Taxonomy" id="334858"/>
    <lineage>
        <taxon>Bacteria</taxon>
        <taxon>Bacillati</taxon>
        <taxon>Actinomycetota</taxon>
        <taxon>Actinomycetes</taxon>
        <taxon>Pseudonocardiales</taxon>
        <taxon>Pseudonocardiaceae</taxon>
        <taxon>Goodfellowiella</taxon>
    </lineage>
</organism>
<dbReference type="EMBL" id="JAMTCK010000007">
    <property type="protein sequence ID" value="MCP2166407.1"/>
    <property type="molecule type" value="Genomic_DNA"/>
</dbReference>
<reference evidence="1" key="1">
    <citation type="submission" date="2022-06" db="EMBL/GenBank/DDBJ databases">
        <title>Genomic Encyclopedia of Archaeal and Bacterial Type Strains, Phase II (KMG-II): from individual species to whole genera.</title>
        <authorList>
            <person name="Goeker M."/>
        </authorList>
    </citation>
    <scope>NUCLEOTIDE SEQUENCE</scope>
    <source>
        <strain evidence="1">DSM 43935</strain>
    </source>
</reference>
<evidence type="ECO:0000313" key="2">
    <source>
        <dbReference type="Proteomes" id="UP001206128"/>
    </source>
</evidence>
<dbReference type="RefSeq" id="WP_253772252.1">
    <property type="nucleotide sequence ID" value="NZ_JAMTCK010000007.1"/>
</dbReference>
<sequence>MSPTPIYDDLIREFEQIIEGFEHPKASAATWAAESSTADTNLVDED</sequence>